<reference evidence="1 2" key="1">
    <citation type="submission" date="2018-11" db="EMBL/GenBank/DDBJ databases">
        <title>Genome sequencing and assembly of Clostridium tagluense strain A121.</title>
        <authorList>
            <person name="Murakami T."/>
            <person name="Segawa T."/>
            <person name="Shcherbakova V.A."/>
            <person name="Mori H."/>
            <person name="Yoshimura Y."/>
        </authorList>
    </citation>
    <scope>NUCLEOTIDE SEQUENCE [LARGE SCALE GENOMIC DNA]</scope>
    <source>
        <strain evidence="1 2">A121</strain>
    </source>
</reference>
<name>A0A401UNR5_9CLOT</name>
<proteinExistence type="predicted"/>
<comment type="caution">
    <text evidence="1">The sequence shown here is derived from an EMBL/GenBank/DDBJ whole genome shotgun (WGS) entry which is preliminary data.</text>
</comment>
<evidence type="ECO:0000313" key="2">
    <source>
        <dbReference type="Proteomes" id="UP000287872"/>
    </source>
</evidence>
<organism evidence="1 2">
    <name type="scientific">Clostridium tagluense</name>
    <dbReference type="NCBI Taxonomy" id="360422"/>
    <lineage>
        <taxon>Bacteria</taxon>
        <taxon>Bacillati</taxon>
        <taxon>Bacillota</taxon>
        <taxon>Clostridia</taxon>
        <taxon>Eubacteriales</taxon>
        <taxon>Clostridiaceae</taxon>
        <taxon>Clostridium</taxon>
    </lineage>
</organism>
<dbReference type="OrthoDB" id="1708171at2"/>
<keyword evidence="2" id="KW-1185">Reference proteome</keyword>
<dbReference type="EMBL" id="BHYK01000015">
    <property type="protein sequence ID" value="GCD11170.1"/>
    <property type="molecule type" value="Genomic_DNA"/>
</dbReference>
<dbReference type="RefSeq" id="WP_125002727.1">
    <property type="nucleotide sequence ID" value="NZ_BHYK01000015.1"/>
</dbReference>
<dbReference type="AlphaFoldDB" id="A0A401UNR5"/>
<evidence type="ECO:0000313" key="1">
    <source>
        <dbReference type="EMBL" id="GCD11170.1"/>
    </source>
</evidence>
<protein>
    <submittedName>
        <fullName evidence="1">Uncharacterized protein</fullName>
    </submittedName>
</protein>
<dbReference type="Proteomes" id="UP000287872">
    <property type="component" value="Unassembled WGS sequence"/>
</dbReference>
<accession>A0A401UNR5</accession>
<sequence>MNNEDKILKILGQMQGDMQSMQGDMQNMQGDMRLIKIQLKEHGEILNSLKVVAEFHKADIDNLTHQVVNISGELKAEIKETNLKIDIIAKDLNFVELATGKNITDIAYLKCAK</sequence>
<gene>
    <name evidence="1" type="ORF">Ctaglu_27930</name>
</gene>